<dbReference type="Proteomes" id="UP000818323">
    <property type="component" value="Unassembled WGS sequence"/>
</dbReference>
<evidence type="ECO:0000313" key="1">
    <source>
        <dbReference type="EMBL" id="NBJ26979.1"/>
    </source>
</evidence>
<proteinExistence type="predicted"/>
<gene>
    <name evidence="1" type="ORF">GR303_21845</name>
</gene>
<keyword evidence="2" id="KW-1185">Reference proteome</keyword>
<name>A0ABW9Z2S1_9HYPH</name>
<dbReference type="RefSeq" id="WP_161726201.1">
    <property type="nucleotide sequence ID" value="NZ_JAAAXI010000030.1"/>
</dbReference>
<protein>
    <submittedName>
        <fullName evidence="1">Uncharacterized protein</fullName>
    </submittedName>
</protein>
<evidence type="ECO:0000313" key="2">
    <source>
        <dbReference type="Proteomes" id="UP000818323"/>
    </source>
</evidence>
<dbReference type="EMBL" id="JAAAXJ010000023">
    <property type="protein sequence ID" value="NBJ26979.1"/>
    <property type="molecule type" value="Genomic_DNA"/>
</dbReference>
<reference evidence="1 2" key="1">
    <citation type="submission" date="2020-01" db="EMBL/GenBank/DDBJ databases">
        <title>Microvirga sp. nov., an arsenate reduction bacterium isolated from Tibet hotspring sediments.</title>
        <authorList>
            <person name="Yuan C.-G."/>
        </authorList>
    </citation>
    <scope>NUCLEOTIDE SEQUENCE [LARGE SCALE GENOMIC DNA]</scope>
    <source>
        <strain evidence="1 2">SYSU G3D203</strain>
    </source>
</reference>
<organism evidence="1 2">
    <name type="scientific">Microvirga arsenatis</name>
    <dbReference type="NCBI Taxonomy" id="2692265"/>
    <lineage>
        <taxon>Bacteria</taxon>
        <taxon>Pseudomonadati</taxon>
        <taxon>Pseudomonadota</taxon>
        <taxon>Alphaproteobacteria</taxon>
        <taxon>Hyphomicrobiales</taxon>
        <taxon>Methylobacteriaceae</taxon>
        <taxon>Microvirga</taxon>
    </lineage>
</organism>
<comment type="caution">
    <text evidence="1">The sequence shown here is derived from an EMBL/GenBank/DDBJ whole genome shotgun (WGS) entry which is preliminary data.</text>
</comment>
<sequence>MFQRTPASAFGTRLIERSLPQDLGGEARIEFVPTRVICTIDHPVQ</sequence>
<accession>A0ABW9Z2S1</accession>